<dbReference type="InterPro" id="IPR042099">
    <property type="entry name" value="ANL_N_sf"/>
</dbReference>
<dbReference type="InterPro" id="IPR020845">
    <property type="entry name" value="AMP-binding_CS"/>
</dbReference>
<dbReference type="Pfam" id="PF00501">
    <property type="entry name" value="AMP-binding"/>
    <property type="match status" value="1"/>
</dbReference>
<feature type="domain" description="AMP-binding enzyme C-terminal" evidence="2">
    <location>
        <begin position="251"/>
        <end position="309"/>
    </location>
</feature>
<evidence type="ECO:0000259" key="2">
    <source>
        <dbReference type="Pfam" id="PF13193"/>
    </source>
</evidence>
<dbReference type="InterPro" id="IPR050237">
    <property type="entry name" value="ATP-dep_AMP-bd_enzyme"/>
</dbReference>
<dbReference type="GO" id="GO:0016878">
    <property type="term" value="F:acid-thiol ligase activity"/>
    <property type="evidence" value="ECO:0007669"/>
    <property type="project" value="UniProtKB-ARBA"/>
</dbReference>
<keyword evidence="3" id="KW-0436">Ligase</keyword>
<dbReference type="InterPro" id="IPR000873">
    <property type="entry name" value="AMP-dep_synth/lig_dom"/>
</dbReference>
<dbReference type="SUPFAM" id="SSF56801">
    <property type="entry name" value="Acetyl-CoA synthetase-like"/>
    <property type="match status" value="1"/>
</dbReference>
<dbReference type="PROSITE" id="PS00455">
    <property type="entry name" value="AMP_BINDING"/>
    <property type="match status" value="1"/>
</dbReference>
<dbReference type="Gene3D" id="3.40.50.12780">
    <property type="entry name" value="N-terminal domain of ligase-like"/>
    <property type="match status" value="1"/>
</dbReference>
<protein>
    <submittedName>
        <fullName evidence="3">O-succinylbenzoic acid--CoA ligase</fullName>
    </submittedName>
</protein>
<dbReference type="Proteomes" id="UP000198822">
    <property type="component" value="Chromosome I"/>
</dbReference>
<proteinExistence type="predicted"/>
<gene>
    <name evidence="3" type="ORF">SAMN04489720_2226</name>
</gene>
<dbReference type="PANTHER" id="PTHR43767:SF1">
    <property type="entry name" value="NONRIBOSOMAL PEPTIDE SYNTHASE PES1 (EUROFUNG)-RELATED"/>
    <property type="match status" value="1"/>
</dbReference>
<dbReference type="OrthoDB" id="9803968at2"/>
<sequence length="342" mass="36704">MPEIVATSGTSGVPKQVLLSDAAIAASTDAANEALGGAGQWVLSLPDSFIAGRNVVWRNAPSGAPLVRTEGSFTAEAFVTAVESLEHERRYTSLVPTQLARLVDAAQLDRSFAGPIRRLDRILLGGQRAPIGLIERAARLGWKVTRTYGMTETCGGCVWDGRPLGLTKVRLTDQIEISGPHLADGYSDEELTARRFVQDASGTRWFRTGDAGSLVGGQLQVSGRIDDVIVSGGVNVSLAAVEHVVQVFAPDAVVVAGPDAEWGEVPVVVTTLRPDLAEIRQAVQHALGKPARPNHVVTVSVIPTTHTGKPDRKRLSRLVASRMRQRRTSWWRSTPSAPRPPR</sequence>
<dbReference type="EMBL" id="LT629695">
    <property type="protein sequence ID" value="SDH74406.1"/>
    <property type="molecule type" value="Genomic_DNA"/>
</dbReference>
<dbReference type="PANTHER" id="PTHR43767">
    <property type="entry name" value="LONG-CHAIN-FATTY-ACID--COA LIGASE"/>
    <property type="match status" value="1"/>
</dbReference>
<dbReference type="STRING" id="399736.SAMN04489720_2226"/>
<dbReference type="AlphaFoldDB" id="A0A1G8EWX8"/>
<dbReference type="InterPro" id="IPR025110">
    <property type="entry name" value="AMP-bd_C"/>
</dbReference>
<accession>A0A1G8EWX8</accession>
<keyword evidence="4" id="KW-1185">Reference proteome</keyword>
<evidence type="ECO:0000313" key="3">
    <source>
        <dbReference type="EMBL" id="SDH74406.1"/>
    </source>
</evidence>
<dbReference type="Pfam" id="PF13193">
    <property type="entry name" value="AMP-binding_C"/>
    <property type="match status" value="1"/>
</dbReference>
<feature type="domain" description="AMP-dependent synthetase/ligase" evidence="1">
    <location>
        <begin position="7"/>
        <end position="162"/>
    </location>
</feature>
<evidence type="ECO:0000313" key="4">
    <source>
        <dbReference type="Proteomes" id="UP000198822"/>
    </source>
</evidence>
<evidence type="ECO:0000259" key="1">
    <source>
        <dbReference type="Pfam" id="PF00501"/>
    </source>
</evidence>
<dbReference type="InterPro" id="IPR045851">
    <property type="entry name" value="AMP-bd_C_sf"/>
</dbReference>
<name>A0A1G8EWX8_9MICO</name>
<organism evidence="3 4">
    <name type="scientific">Agrococcus jejuensis</name>
    <dbReference type="NCBI Taxonomy" id="399736"/>
    <lineage>
        <taxon>Bacteria</taxon>
        <taxon>Bacillati</taxon>
        <taxon>Actinomycetota</taxon>
        <taxon>Actinomycetes</taxon>
        <taxon>Micrococcales</taxon>
        <taxon>Microbacteriaceae</taxon>
        <taxon>Agrococcus</taxon>
    </lineage>
</organism>
<dbReference type="Gene3D" id="3.30.300.30">
    <property type="match status" value="1"/>
</dbReference>
<dbReference type="RefSeq" id="WP_092505024.1">
    <property type="nucleotide sequence ID" value="NZ_LT629695.1"/>
</dbReference>
<reference evidence="4" key="1">
    <citation type="submission" date="2016-10" db="EMBL/GenBank/DDBJ databases">
        <authorList>
            <person name="Varghese N."/>
            <person name="Submissions S."/>
        </authorList>
    </citation>
    <scope>NUCLEOTIDE SEQUENCE [LARGE SCALE GENOMIC DNA]</scope>
    <source>
        <strain evidence="4">DSM 22002</strain>
    </source>
</reference>